<keyword evidence="2" id="KW-1185">Reference proteome</keyword>
<proteinExistence type="predicted"/>
<organism evidence="1 2">
    <name type="scientific">Artemia franciscana</name>
    <name type="common">Brine shrimp</name>
    <name type="synonym">Artemia sanfranciscana</name>
    <dbReference type="NCBI Taxonomy" id="6661"/>
    <lineage>
        <taxon>Eukaryota</taxon>
        <taxon>Metazoa</taxon>
        <taxon>Ecdysozoa</taxon>
        <taxon>Arthropoda</taxon>
        <taxon>Crustacea</taxon>
        <taxon>Branchiopoda</taxon>
        <taxon>Anostraca</taxon>
        <taxon>Artemiidae</taxon>
        <taxon>Artemia</taxon>
    </lineage>
</organism>
<evidence type="ECO:0000313" key="2">
    <source>
        <dbReference type="Proteomes" id="UP001187531"/>
    </source>
</evidence>
<evidence type="ECO:0000313" key="1">
    <source>
        <dbReference type="EMBL" id="KAK2719610.1"/>
    </source>
</evidence>
<protein>
    <submittedName>
        <fullName evidence="1">Uncharacterized protein</fullName>
    </submittedName>
</protein>
<gene>
    <name evidence="1" type="ORF">QYM36_005175</name>
</gene>
<sequence>MINITKVPEQQTDHIAILTSLSNTEVMSTNPKPKYNTKKANWPIFQDILVSFDYSEREEFHDEMDNLMVKKPEISPVGTASNEDSFKIDEGDCEYLSKSDWNSGRNIAQTYITGREEVQGMM</sequence>
<dbReference type="EMBL" id="JAVRJZ010000008">
    <property type="protein sequence ID" value="KAK2719610.1"/>
    <property type="molecule type" value="Genomic_DNA"/>
</dbReference>
<comment type="caution">
    <text evidence="1">The sequence shown here is derived from an EMBL/GenBank/DDBJ whole genome shotgun (WGS) entry which is preliminary data.</text>
</comment>
<dbReference type="AlphaFoldDB" id="A0AA88LFG5"/>
<reference evidence="1" key="1">
    <citation type="submission" date="2023-07" db="EMBL/GenBank/DDBJ databases">
        <title>Chromosome-level genome assembly of Artemia franciscana.</title>
        <authorList>
            <person name="Jo E."/>
        </authorList>
    </citation>
    <scope>NUCLEOTIDE SEQUENCE</scope>
    <source>
        <tissue evidence="1">Whole body</tissue>
    </source>
</reference>
<dbReference type="Proteomes" id="UP001187531">
    <property type="component" value="Unassembled WGS sequence"/>
</dbReference>
<name>A0AA88LFG5_ARTSF</name>
<accession>A0AA88LFG5</accession>